<evidence type="ECO:0000256" key="3">
    <source>
        <dbReference type="SAM" id="Coils"/>
    </source>
</evidence>
<feature type="domain" description="RRM" evidence="5">
    <location>
        <begin position="573"/>
        <end position="645"/>
    </location>
</feature>
<dbReference type="GO" id="GO:0005737">
    <property type="term" value="C:cytoplasm"/>
    <property type="evidence" value="ECO:0007669"/>
    <property type="project" value="TreeGrafter"/>
</dbReference>
<feature type="region of interest" description="Disordered" evidence="4">
    <location>
        <begin position="237"/>
        <end position="259"/>
    </location>
</feature>
<dbReference type="PROSITE" id="PS50102">
    <property type="entry name" value="RRM"/>
    <property type="match status" value="5"/>
</dbReference>
<evidence type="ECO:0000256" key="2">
    <source>
        <dbReference type="PROSITE-ProRule" id="PRU00176"/>
    </source>
</evidence>
<keyword evidence="1 2" id="KW-0694">RNA-binding</keyword>
<dbReference type="GO" id="GO:0005634">
    <property type="term" value="C:nucleus"/>
    <property type="evidence" value="ECO:0007669"/>
    <property type="project" value="TreeGrafter"/>
</dbReference>
<name>A0A922M3S0_SPOEX</name>
<dbReference type="CDD" id="cd12318">
    <property type="entry name" value="RRM5_RBM19_like"/>
    <property type="match status" value="1"/>
</dbReference>
<dbReference type="InterPro" id="IPR050374">
    <property type="entry name" value="RRT5_SRSF_SR"/>
</dbReference>
<feature type="domain" description="RRM" evidence="5">
    <location>
        <begin position="812"/>
        <end position="902"/>
    </location>
</feature>
<accession>A0A922M3S0</accession>
<sequence>MSRLIVKNLPNKVTVEKLKDIFGEKGEVTDVQLKYTKDGKFRNFGFIGYRTEEQANQAREYFDGTCINSMQIQVQTCANLGDEKKPKAWSKYAPDSSAYKKLHKDEIEDKKKAEKKEKKVEKNKNKIKELLKKHKDDPLFAEFIEAHVNDKTAWIKEALDSASKSDADDDDDDNENNHEDIYDKQKETQEHDNPKEDNKSKKEKKEETQDDKPEPKKVADTAISDLEYMKLLMKKVGGPGKENVTEETNEQTTEEQQPKKIRNRPLFHVKIMGLPYKCKKKDIKEFFRPLVPFSIRLPYGKGKKVTGFCYVGFRTEKELKKALGKDKLFLGNHRIHIHKYEDKSKLAAEQEEETSRKKREESSNNEESIGESGSIFVRNLPYVVSEEELTSLFEKYGPLAEVNMPIDPILRQPKGFATVTFVMPEHAVKAYTELDGTAFCGRMLHLLPAKSEKLEDDEDDEGLSFKEKKAKKLKAQAKSSHNWNVLFLGTNAVADVIASTYNTTKEQLLNDNNKNNDVFVYLMVFHCDYTDTSAAVRLALGETQLVAETRAFLEGNGVYLEAFNKPAKKRSKTCILVKNLPANTEKEEIKSLFVKHGQIARFLMPQHGITALVDFIEPFEAKKAFTKLAYSQFKSAPLYLEWAPENVFIKSAEKIDSDKNTNATQSDDVQDEVETSSSTAPVPKEPVSNNQKVQEKDETELEEPENDTTLFVKNLNFKTNEDSLKAHFSTVGKVHSVSIAKKKDPKNPGQFLSMGYGFVQYYKKEHANEALKNLQVTTLDGKSLELKRSERGNTNEVRTSKKSNKDTAQNGTKILVRNVPFQANRNELHEIFSIHAVIWNYRAFGEIKTLRLPKKLTPGSDQHRGFAFVDYYTKADAKSAFDALCQSTHLYGRRLVLEWAEQGDETEDVALIRKRTAQSFNAQAPGGKKSRKGAVDVEKFVEGDDSAM</sequence>
<evidence type="ECO:0000313" key="7">
    <source>
        <dbReference type="Proteomes" id="UP000814243"/>
    </source>
</evidence>
<dbReference type="EMBL" id="JACEFF010000864">
    <property type="protein sequence ID" value="KAH9629453.1"/>
    <property type="molecule type" value="Genomic_DNA"/>
</dbReference>
<dbReference type="PANTHER" id="PTHR23003">
    <property type="entry name" value="RNA RECOGNITION MOTIF RRM DOMAIN CONTAINING PROTEIN"/>
    <property type="match status" value="1"/>
</dbReference>
<feature type="domain" description="RRM" evidence="5">
    <location>
        <begin position="2"/>
        <end position="79"/>
    </location>
</feature>
<feature type="region of interest" description="Disordered" evidence="4">
    <location>
        <begin position="657"/>
        <end position="707"/>
    </location>
</feature>
<keyword evidence="3" id="KW-0175">Coiled coil</keyword>
<feature type="compositionally biased region" description="Basic and acidic residues" evidence="4">
    <location>
        <begin position="341"/>
        <end position="362"/>
    </location>
</feature>
<dbReference type="InterPro" id="IPR000504">
    <property type="entry name" value="RRM_dom"/>
</dbReference>
<feature type="domain" description="RRM" evidence="5">
    <location>
        <begin position="708"/>
        <end position="791"/>
    </location>
</feature>
<dbReference type="Pfam" id="PF00076">
    <property type="entry name" value="RRM_1"/>
    <property type="match status" value="6"/>
</dbReference>
<feature type="region of interest" description="Disordered" evidence="4">
    <location>
        <begin position="162"/>
        <end position="220"/>
    </location>
</feature>
<comment type="caution">
    <text evidence="6">The sequence shown here is derived from an EMBL/GenBank/DDBJ whole genome shotgun (WGS) entry which is preliminary data.</text>
</comment>
<evidence type="ECO:0000313" key="6">
    <source>
        <dbReference type="EMBL" id="KAH9629453.1"/>
    </source>
</evidence>
<feature type="compositionally biased region" description="Basic and acidic residues" evidence="4">
    <location>
        <begin position="175"/>
        <end position="219"/>
    </location>
</feature>
<dbReference type="PANTHER" id="PTHR23003:SF58">
    <property type="entry name" value="RNA-BINDING PROTEIN 19-LIKE PROTEIN-RELATED"/>
    <property type="match status" value="1"/>
</dbReference>
<dbReference type="CDD" id="cd12254">
    <property type="entry name" value="RRM_hnRNPH_ESRPs_RBM12_like"/>
    <property type="match status" value="1"/>
</dbReference>
<reference evidence="6" key="1">
    <citation type="journal article" date="2021" name="G3 (Bethesda)">
        <title>Genome and transcriptome analysis of the beet armyworm Spodoptera exigua reveals targets for pest control. .</title>
        <authorList>
            <person name="Simon S."/>
            <person name="Breeschoten T."/>
            <person name="Jansen H.J."/>
            <person name="Dirks R.P."/>
            <person name="Schranz M.E."/>
            <person name="Ros V.I.D."/>
        </authorList>
    </citation>
    <scope>NUCLEOTIDE SEQUENCE</scope>
    <source>
        <strain evidence="6">TB_SE_WUR_2020</strain>
    </source>
</reference>
<feature type="domain" description="RRM" evidence="5">
    <location>
        <begin position="373"/>
        <end position="451"/>
    </location>
</feature>
<evidence type="ECO:0000256" key="1">
    <source>
        <dbReference type="ARBA" id="ARBA00022884"/>
    </source>
</evidence>
<evidence type="ECO:0000256" key="4">
    <source>
        <dbReference type="SAM" id="MobiDB-lite"/>
    </source>
</evidence>
<organism evidence="6 7">
    <name type="scientific">Spodoptera exigua</name>
    <name type="common">Beet armyworm</name>
    <name type="synonym">Noctua fulgens</name>
    <dbReference type="NCBI Taxonomy" id="7107"/>
    <lineage>
        <taxon>Eukaryota</taxon>
        <taxon>Metazoa</taxon>
        <taxon>Ecdysozoa</taxon>
        <taxon>Arthropoda</taxon>
        <taxon>Hexapoda</taxon>
        <taxon>Insecta</taxon>
        <taxon>Pterygota</taxon>
        <taxon>Neoptera</taxon>
        <taxon>Endopterygota</taxon>
        <taxon>Lepidoptera</taxon>
        <taxon>Glossata</taxon>
        <taxon>Ditrysia</taxon>
        <taxon>Noctuoidea</taxon>
        <taxon>Noctuidae</taxon>
        <taxon>Amphipyrinae</taxon>
        <taxon>Spodoptera</taxon>
    </lineage>
</organism>
<dbReference type="Proteomes" id="UP000814243">
    <property type="component" value="Unassembled WGS sequence"/>
</dbReference>
<dbReference type="InterPro" id="IPR034423">
    <property type="entry name" value="RBM19_RRM5"/>
</dbReference>
<dbReference type="AlphaFoldDB" id="A0A922M3S0"/>
<feature type="compositionally biased region" description="Acidic residues" evidence="4">
    <location>
        <begin position="697"/>
        <end position="706"/>
    </location>
</feature>
<evidence type="ECO:0000259" key="5">
    <source>
        <dbReference type="PROSITE" id="PS50102"/>
    </source>
</evidence>
<protein>
    <recommendedName>
        <fullName evidence="5">RRM domain-containing protein</fullName>
    </recommendedName>
</protein>
<dbReference type="GO" id="GO:0003729">
    <property type="term" value="F:mRNA binding"/>
    <property type="evidence" value="ECO:0007669"/>
    <property type="project" value="TreeGrafter"/>
</dbReference>
<dbReference type="SMART" id="SM00360">
    <property type="entry name" value="RRM"/>
    <property type="match status" value="6"/>
</dbReference>
<dbReference type="GO" id="GO:1990904">
    <property type="term" value="C:ribonucleoprotein complex"/>
    <property type="evidence" value="ECO:0007669"/>
    <property type="project" value="TreeGrafter"/>
</dbReference>
<dbReference type="InterPro" id="IPR035979">
    <property type="entry name" value="RBD_domain_sf"/>
</dbReference>
<dbReference type="FunFam" id="3.30.70.330:FF:000738">
    <property type="entry name" value="RNA-binding motif protein 19"/>
    <property type="match status" value="1"/>
</dbReference>
<feature type="region of interest" description="Disordered" evidence="4">
    <location>
        <begin position="341"/>
        <end position="370"/>
    </location>
</feature>
<dbReference type="SUPFAM" id="SSF54928">
    <property type="entry name" value="RNA-binding domain, RBD"/>
    <property type="match status" value="5"/>
</dbReference>
<dbReference type="InterPro" id="IPR012677">
    <property type="entry name" value="Nucleotide-bd_a/b_plait_sf"/>
</dbReference>
<feature type="coiled-coil region" evidence="3">
    <location>
        <begin position="103"/>
        <end position="137"/>
    </location>
</feature>
<dbReference type="Gene3D" id="3.30.70.330">
    <property type="match status" value="6"/>
</dbReference>
<gene>
    <name evidence="6" type="ORF">HF086_015783</name>
</gene>
<feature type="region of interest" description="Disordered" evidence="4">
    <location>
        <begin position="789"/>
        <end position="809"/>
    </location>
</feature>
<proteinExistence type="predicted"/>